<dbReference type="Proteomes" id="UP000593578">
    <property type="component" value="Unassembled WGS sequence"/>
</dbReference>
<feature type="non-terminal residue" evidence="1">
    <location>
        <position position="1"/>
    </location>
</feature>
<evidence type="ECO:0000313" key="2">
    <source>
        <dbReference type="Proteomes" id="UP000593578"/>
    </source>
</evidence>
<name>A0A7J8PCV7_GOSRA</name>
<comment type="caution">
    <text evidence="1">The sequence shown here is derived from an EMBL/GenBank/DDBJ whole genome shotgun (WGS) entry which is preliminary data.</text>
</comment>
<protein>
    <submittedName>
        <fullName evidence="1">Uncharacterized protein</fullName>
    </submittedName>
</protein>
<accession>A0A7J8PCV7</accession>
<sequence>FDSSFKFSLLKVVSVLPISKEYRGGILGDLLNVNSTKPSWCEEISLKEVFLI</sequence>
<evidence type="ECO:0000313" key="1">
    <source>
        <dbReference type="EMBL" id="MBA0587107.1"/>
    </source>
</evidence>
<gene>
    <name evidence="1" type="ORF">Gorai_000243</name>
</gene>
<dbReference type="AlphaFoldDB" id="A0A7J8PCV7"/>
<reference evidence="1 2" key="1">
    <citation type="journal article" date="2019" name="Genome Biol. Evol.">
        <title>Insights into the evolution of the New World diploid cottons (Gossypium, subgenus Houzingenia) based on genome sequencing.</title>
        <authorList>
            <person name="Grover C.E."/>
            <person name="Arick M.A. 2nd"/>
            <person name="Thrash A."/>
            <person name="Conover J.L."/>
            <person name="Sanders W.S."/>
            <person name="Peterson D.G."/>
            <person name="Frelichowski J.E."/>
            <person name="Scheffler J.A."/>
            <person name="Scheffler B.E."/>
            <person name="Wendel J.F."/>
        </authorList>
    </citation>
    <scope>NUCLEOTIDE SEQUENCE [LARGE SCALE GENOMIC DNA]</scope>
    <source>
        <strain evidence="1">8</strain>
        <tissue evidence="1">Leaf</tissue>
    </source>
</reference>
<dbReference type="EMBL" id="JABEZZ010000006">
    <property type="protein sequence ID" value="MBA0587107.1"/>
    <property type="molecule type" value="Genomic_DNA"/>
</dbReference>
<organism evidence="1 2">
    <name type="scientific">Gossypium raimondii</name>
    <name type="common">Peruvian cotton</name>
    <name type="synonym">Gossypium klotzschianum subsp. raimondii</name>
    <dbReference type="NCBI Taxonomy" id="29730"/>
    <lineage>
        <taxon>Eukaryota</taxon>
        <taxon>Viridiplantae</taxon>
        <taxon>Streptophyta</taxon>
        <taxon>Embryophyta</taxon>
        <taxon>Tracheophyta</taxon>
        <taxon>Spermatophyta</taxon>
        <taxon>Magnoliopsida</taxon>
        <taxon>eudicotyledons</taxon>
        <taxon>Gunneridae</taxon>
        <taxon>Pentapetalae</taxon>
        <taxon>rosids</taxon>
        <taxon>malvids</taxon>
        <taxon>Malvales</taxon>
        <taxon>Malvaceae</taxon>
        <taxon>Malvoideae</taxon>
        <taxon>Gossypium</taxon>
    </lineage>
</organism>
<proteinExistence type="predicted"/>
<feature type="non-terminal residue" evidence="1">
    <location>
        <position position="52"/>
    </location>
</feature>